<evidence type="ECO:0000313" key="2">
    <source>
        <dbReference type="Proteomes" id="UP000234473"/>
    </source>
</evidence>
<dbReference type="SUPFAM" id="SSF53067">
    <property type="entry name" value="Actin-like ATPase domain"/>
    <property type="match status" value="1"/>
</dbReference>
<comment type="caution">
    <text evidence="1">The sequence shown here is derived from an EMBL/GenBank/DDBJ whole genome shotgun (WGS) entry which is preliminary data.</text>
</comment>
<sequence length="252" mass="26912">AHTGVTVVGDFRRRDMALGGQGAPLVPAFHHALLAHPIERRMVLNIGGIANVSLLVPGQPVRGYDTGPGNMLLDAWIWRQQGKPYDKDAQWASEGKVLLPLLQDMLSDPWFALPAPKSTGREYFNYGWLEKHLARYSGLRGQDVQATLAELTAVTISEQVLLSGGCERLLVCGGGARNPLLMARLAALLPGTEVSTTDEAGISGDDMEALAFAWLAWRTLAGLPGNLPSVTGASEATVLGAIFPANPPQNRS</sequence>
<dbReference type="GO" id="GO:0005524">
    <property type="term" value="F:ATP binding"/>
    <property type="evidence" value="ECO:0007669"/>
    <property type="project" value="InterPro"/>
</dbReference>
<dbReference type="Proteomes" id="UP000234473">
    <property type="component" value="Unassembled WGS sequence"/>
</dbReference>
<reference evidence="1 2" key="2">
    <citation type="submission" date="2018-01" db="EMBL/GenBank/DDBJ databases">
        <title>Genomic study of Klebsiella pneumoniae.</title>
        <authorList>
            <person name="Yang Y."/>
            <person name="Bicalho R."/>
        </authorList>
    </citation>
    <scope>NUCLEOTIDE SEQUENCE [LARGE SCALE GENOMIC DNA]</scope>
    <source>
        <strain evidence="1 2">A5</strain>
    </source>
</reference>
<gene>
    <name evidence="1" type="primary">anmK</name>
    <name evidence="1" type="synonym">ydhH</name>
    <name evidence="1" type="ORF">CWM98_28095</name>
</gene>
<dbReference type="GO" id="GO:0006040">
    <property type="term" value="P:amino sugar metabolic process"/>
    <property type="evidence" value="ECO:0007669"/>
    <property type="project" value="InterPro"/>
</dbReference>
<name>A0A2N5A8I5_KLEVA</name>
<dbReference type="PANTHER" id="PTHR30605:SF0">
    <property type="entry name" value="ANHYDRO-N-ACETYLMURAMIC ACID KINASE"/>
    <property type="match status" value="1"/>
</dbReference>
<dbReference type="GO" id="GO:0016301">
    <property type="term" value="F:kinase activity"/>
    <property type="evidence" value="ECO:0007669"/>
    <property type="project" value="UniProtKB-KW"/>
</dbReference>
<dbReference type="GO" id="GO:0016773">
    <property type="term" value="F:phosphotransferase activity, alcohol group as acceptor"/>
    <property type="evidence" value="ECO:0007669"/>
    <property type="project" value="InterPro"/>
</dbReference>
<dbReference type="InterPro" id="IPR005338">
    <property type="entry name" value="Anhydro_N_Ac-Mur_kinase"/>
</dbReference>
<keyword evidence="1" id="KW-0808">Transferase</keyword>
<evidence type="ECO:0000313" key="1">
    <source>
        <dbReference type="EMBL" id="PLP40118.1"/>
    </source>
</evidence>
<proteinExistence type="predicted"/>
<dbReference type="PANTHER" id="PTHR30605">
    <property type="entry name" value="ANHYDRO-N-ACETYLMURAMIC ACID KINASE"/>
    <property type="match status" value="1"/>
</dbReference>
<dbReference type="InterPro" id="IPR043129">
    <property type="entry name" value="ATPase_NBD"/>
</dbReference>
<dbReference type="Pfam" id="PF03702">
    <property type="entry name" value="AnmK"/>
    <property type="match status" value="1"/>
</dbReference>
<keyword evidence="1" id="KW-0418">Kinase</keyword>
<protein>
    <submittedName>
        <fullName evidence="1">Anhydro-N-acetylmuramic acid kinase</fullName>
    </submittedName>
</protein>
<reference evidence="1 2" key="1">
    <citation type="submission" date="2017-11" db="EMBL/GenBank/DDBJ databases">
        <authorList>
            <person name="Han C.G."/>
        </authorList>
    </citation>
    <scope>NUCLEOTIDE SEQUENCE [LARGE SCALE GENOMIC DNA]</scope>
    <source>
        <strain evidence="1 2">A5</strain>
    </source>
</reference>
<accession>A0A2N5A8I5</accession>
<organism evidence="1 2">
    <name type="scientific">Klebsiella variicola</name>
    <dbReference type="NCBI Taxonomy" id="244366"/>
    <lineage>
        <taxon>Bacteria</taxon>
        <taxon>Pseudomonadati</taxon>
        <taxon>Pseudomonadota</taxon>
        <taxon>Gammaproteobacteria</taxon>
        <taxon>Enterobacterales</taxon>
        <taxon>Enterobacteriaceae</taxon>
        <taxon>Klebsiella/Raoultella group</taxon>
        <taxon>Klebsiella</taxon>
        <taxon>Klebsiella pneumoniae complex</taxon>
    </lineage>
</organism>
<dbReference type="AlphaFoldDB" id="A0A2N5A8I5"/>
<feature type="non-terminal residue" evidence="1">
    <location>
        <position position="1"/>
    </location>
</feature>
<dbReference type="Gene3D" id="3.30.420.40">
    <property type="match status" value="2"/>
</dbReference>
<dbReference type="GO" id="GO:0009254">
    <property type="term" value="P:peptidoglycan turnover"/>
    <property type="evidence" value="ECO:0007669"/>
    <property type="project" value="InterPro"/>
</dbReference>
<dbReference type="EMBL" id="PICB01001965">
    <property type="protein sequence ID" value="PLP40118.1"/>
    <property type="molecule type" value="Genomic_DNA"/>
</dbReference>